<dbReference type="Pfam" id="PF00583">
    <property type="entry name" value="Acetyltransf_1"/>
    <property type="match status" value="1"/>
</dbReference>
<dbReference type="Proteomes" id="UP000182932">
    <property type="component" value="Unassembled WGS sequence"/>
</dbReference>
<evidence type="ECO:0000313" key="2">
    <source>
        <dbReference type="EMBL" id="SEJ27071.1"/>
    </source>
</evidence>
<feature type="domain" description="N-acetyltransferase" evidence="1">
    <location>
        <begin position="108"/>
        <end position="242"/>
    </location>
</feature>
<keyword evidence="3" id="KW-1185">Reference proteome</keyword>
<dbReference type="PROSITE" id="PS51186">
    <property type="entry name" value="GNAT"/>
    <property type="match status" value="1"/>
</dbReference>
<dbReference type="AlphaFoldDB" id="A0A975W969"/>
<reference evidence="2 3" key="1">
    <citation type="submission" date="2016-10" db="EMBL/GenBank/DDBJ databases">
        <authorList>
            <person name="Varghese N."/>
            <person name="Submissions S."/>
        </authorList>
    </citation>
    <scope>NUCLEOTIDE SEQUENCE [LARGE SCALE GENOMIC DNA]</scope>
    <source>
        <strain evidence="2 3">FF3</strain>
    </source>
</reference>
<protein>
    <submittedName>
        <fullName evidence="2">Acetyltransferase (GNAT) family protein</fullName>
    </submittedName>
</protein>
<name>A0A975W969_9RHOB</name>
<organism evidence="2 3">
    <name type="scientific">Marinovum algicola</name>
    <dbReference type="NCBI Taxonomy" id="42444"/>
    <lineage>
        <taxon>Bacteria</taxon>
        <taxon>Pseudomonadati</taxon>
        <taxon>Pseudomonadota</taxon>
        <taxon>Alphaproteobacteria</taxon>
        <taxon>Rhodobacterales</taxon>
        <taxon>Roseobacteraceae</taxon>
        <taxon>Marinovum</taxon>
    </lineage>
</organism>
<dbReference type="GO" id="GO:0016747">
    <property type="term" value="F:acyltransferase activity, transferring groups other than amino-acyl groups"/>
    <property type="evidence" value="ECO:0007669"/>
    <property type="project" value="InterPro"/>
</dbReference>
<dbReference type="CDD" id="cd04301">
    <property type="entry name" value="NAT_SF"/>
    <property type="match status" value="1"/>
</dbReference>
<dbReference type="RefSeq" id="WP_074836049.1">
    <property type="nucleotide sequence ID" value="NZ_CATLQZ010000002.1"/>
</dbReference>
<evidence type="ECO:0000259" key="1">
    <source>
        <dbReference type="PROSITE" id="PS51186"/>
    </source>
</evidence>
<dbReference type="SUPFAM" id="SSF55729">
    <property type="entry name" value="Acyl-CoA N-acyltransferases (Nat)"/>
    <property type="match status" value="1"/>
</dbReference>
<evidence type="ECO:0000313" key="3">
    <source>
        <dbReference type="Proteomes" id="UP000182932"/>
    </source>
</evidence>
<dbReference type="EMBL" id="FNYY01000004">
    <property type="protein sequence ID" value="SEJ27071.1"/>
    <property type="molecule type" value="Genomic_DNA"/>
</dbReference>
<comment type="caution">
    <text evidence="2">The sequence shown here is derived from an EMBL/GenBank/DDBJ whole genome shotgun (WGS) entry which is preliminary data.</text>
</comment>
<dbReference type="Gene3D" id="3.40.630.30">
    <property type="match status" value="1"/>
</dbReference>
<dbReference type="GeneID" id="80817926"/>
<dbReference type="InterPro" id="IPR016181">
    <property type="entry name" value="Acyl_CoA_acyltransferase"/>
</dbReference>
<accession>A0A975W969</accession>
<dbReference type="InterPro" id="IPR000182">
    <property type="entry name" value="GNAT_dom"/>
</dbReference>
<sequence>MRPGADQLMALCEATWPPARSFASGAFLLRDGAGGGKRVSAATLLPGASWSEDDRLRAEQEMRALGQQPLFQIRAGEERLDATLEAAGYRIVDPVNLYVAPVQDLTDRPIPPVTTFCIWEPLAIMRELWAAAGIGPERLAVMWRATCDKTTILGRIEDSPAATAYVGLVDGLAMLHALEVVPAKRRKGLAQWMMRQAAVWAADRGATHLSVLCTEANTGANALYAGMGFACVGHYHYRIAEA</sequence>
<gene>
    <name evidence="2" type="ORF">SAMN04487940_104241</name>
</gene>
<proteinExistence type="predicted"/>